<keyword evidence="3" id="KW-0805">Transcription regulation</keyword>
<gene>
    <name evidence="8" type="ORF">NVS47_03060</name>
</gene>
<dbReference type="InterPro" id="IPR000014">
    <property type="entry name" value="PAS"/>
</dbReference>
<dbReference type="InterPro" id="IPR025944">
    <property type="entry name" value="Sigma_54_int_dom_CS"/>
</dbReference>
<dbReference type="CDD" id="cd00009">
    <property type="entry name" value="AAA"/>
    <property type="match status" value="1"/>
</dbReference>
<organism evidence="8 9">
    <name type="scientific">Dehalobacterium formicoaceticum</name>
    <dbReference type="NCBI Taxonomy" id="51515"/>
    <lineage>
        <taxon>Bacteria</taxon>
        <taxon>Bacillati</taxon>
        <taxon>Bacillota</taxon>
        <taxon>Clostridia</taxon>
        <taxon>Eubacteriales</taxon>
        <taxon>Peptococcaceae</taxon>
        <taxon>Dehalobacterium</taxon>
    </lineage>
</organism>
<evidence type="ECO:0000259" key="6">
    <source>
        <dbReference type="PROSITE" id="PS50045"/>
    </source>
</evidence>
<dbReference type="Gene3D" id="1.10.10.60">
    <property type="entry name" value="Homeodomain-like"/>
    <property type="match status" value="1"/>
</dbReference>
<evidence type="ECO:0000313" key="8">
    <source>
        <dbReference type="EMBL" id="MCR6544501.1"/>
    </source>
</evidence>
<evidence type="ECO:0000256" key="3">
    <source>
        <dbReference type="ARBA" id="ARBA00023015"/>
    </source>
</evidence>
<dbReference type="InterPro" id="IPR002078">
    <property type="entry name" value="Sigma_54_int"/>
</dbReference>
<dbReference type="Gene3D" id="3.30.450.20">
    <property type="entry name" value="PAS domain"/>
    <property type="match status" value="1"/>
</dbReference>
<keyword evidence="2" id="KW-0067">ATP-binding</keyword>
<feature type="domain" description="Sigma-54 factor interaction" evidence="6">
    <location>
        <begin position="140"/>
        <end position="368"/>
    </location>
</feature>
<sequence length="457" mass="52582">MLDMVLQGIYVVDPEENIVWLNNIVEEMDGVKREEIIGKKDSEAWKNLDLKVNATQYTIDTGKQSEEQIAIYNNKDGYRTAMFMQSYPFYYEHKLEYVYSLAHFIDYSEKQLIKISEYKQKTTNINVKLSNNTSFTLYDVVGNSKKMRALVQLSRKAALSKSPILLYGKTGTGKEIIAQGIHNASLFNNGRFVAINCASIPENLLETILFGSVKGAFTGAVDKPGLFEEAQNGTLFLDELNSLPLSIQGKLLRVLQEKRANRVGSNHDYPIKCRVISATNQDPRQLVRNGKLRQDLFFRLAVVTLEIPSLAERKDDIPELVKHFIDKFNAEYQLHIKTIDDEILDVFNRYSWPGNVRELENVIEYMVNFTDSPNGKLSFNELPLYLKEISYNQEENTIKDLKSEGSLHEMLEEFEKNVLERTLAETKWNVSQAARNLGIHREALHYRIRKFGLRKKS</sequence>
<dbReference type="PROSITE" id="PS50112">
    <property type="entry name" value="PAS"/>
    <property type="match status" value="1"/>
</dbReference>
<dbReference type="Gene3D" id="1.10.8.60">
    <property type="match status" value="1"/>
</dbReference>
<dbReference type="SUPFAM" id="SSF55785">
    <property type="entry name" value="PYP-like sensor domain (PAS domain)"/>
    <property type="match status" value="1"/>
</dbReference>
<dbReference type="InterPro" id="IPR027417">
    <property type="entry name" value="P-loop_NTPase"/>
</dbReference>
<dbReference type="SUPFAM" id="SSF46689">
    <property type="entry name" value="Homeodomain-like"/>
    <property type="match status" value="1"/>
</dbReference>
<dbReference type="InterPro" id="IPR035965">
    <property type="entry name" value="PAS-like_dom_sf"/>
</dbReference>
<dbReference type="PROSITE" id="PS00688">
    <property type="entry name" value="SIGMA54_INTERACT_3"/>
    <property type="match status" value="1"/>
</dbReference>
<dbReference type="SUPFAM" id="SSF52540">
    <property type="entry name" value="P-loop containing nucleoside triphosphate hydrolases"/>
    <property type="match status" value="1"/>
</dbReference>
<keyword evidence="9" id="KW-1185">Reference proteome</keyword>
<dbReference type="EMBL" id="JANPWE010000001">
    <property type="protein sequence ID" value="MCR6544501.1"/>
    <property type="molecule type" value="Genomic_DNA"/>
</dbReference>
<keyword evidence="1" id="KW-0547">Nucleotide-binding</keyword>
<proteinExistence type="predicted"/>
<reference evidence="8 9" key="1">
    <citation type="submission" date="2022-08" db="EMBL/GenBank/DDBJ databases">
        <title>Proteogenomics of the novel Dehalobacterium formicoaceticum strain EZ94 highlights a key role of methyltransferases during anaerobic dichloromethane degradation.</title>
        <authorList>
            <person name="Wasmund K."/>
        </authorList>
    </citation>
    <scope>NUCLEOTIDE SEQUENCE [LARGE SCALE GENOMIC DNA]</scope>
    <source>
        <strain evidence="8 9">EZ94</strain>
    </source>
</reference>
<dbReference type="SMART" id="SM00382">
    <property type="entry name" value="AAA"/>
    <property type="match status" value="1"/>
</dbReference>
<evidence type="ECO:0000313" key="9">
    <source>
        <dbReference type="Proteomes" id="UP001524944"/>
    </source>
</evidence>
<dbReference type="InterPro" id="IPR025943">
    <property type="entry name" value="Sigma_54_int_dom_ATP-bd_2"/>
</dbReference>
<keyword evidence="4" id="KW-0238">DNA-binding</keyword>
<dbReference type="InterPro" id="IPR003593">
    <property type="entry name" value="AAA+_ATPase"/>
</dbReference>
<evidence type="ECO:0000259" key="7">
    <source>
        <dbReference type="PROSITE" id="PS50112"/>
    </source>
</evidence>
<accession>A0ABT1Y1Y9</accession>
<name>A0ABT1Y1Y9_9FIRM</name>
<dbReference type="Gene3D" id="3.40.50.300">
    <property type="entry name" value="P-loop containing nucleotide triphosphate hydrolases"/>
    <property type="match status" value="1"/>
</dbReference>
<dbReference type="InterPro" id="IPR009057">
    <property type="entry name" value="Homeodomain-like_sf"/>
</dbReference>
<dbReference type="InterPro" id="IPR002197">
    <property type="entry name" value="HTH_Fis"/>
</dbReference>
<evidence type="ECO:0000256" key="2">
    <source>
        <dbReference type="ARBA" id="ARBA00022840"/>
    </source>
</evidence>
<dbReference type="Pfam" id="PF00158">
    <property type="entry name" value="Sigma54_activat"/>
    <property type="match status" value="1"/>
</dbReference>
<dbReference type="PANTHER" id="PTHR32071:SF74">
    <property type="entry name" value="TRANSCRIPTIONAL ACTIVATOR ROCR"/>
    <property type="match status" value="1"/>
</dbReference>
<protein>
    <submittedName>
        <fullName evidence="8">Sigma 54-interacting transcriptional regulator</fullName>
    </submittedName>
</protein>
<dbReference type="PROSITE" id="PS50045">
    <property type="entry name" value="SIGMA54_INTERACT_4"/>
    <property type="match status" value="1"/>
</dbReference>
<evidence type="ECO:0000256" key="1">
    <source>
        <dbReference type="ARBA" id="ARBA00022741"/>
    </source>
</evidence>
<keyword evidence="5" id="KW-0804">Transcription</keyword>
<dbReference type="Proteomes" id="UP001524944">
    <property type="component" value="Unassembled WGS sequence"/>
</dbReference>
<dbReference type="PANTHER" id="PTHR32071">
    <property type="entry name" value="TRANSCRIPTIONAL REGULATORY PROTEIN"/>
    <property type="match status" value="1"/>
</dbReference>
<dbReference type="PROSITE" id="PS00676">
    <property type="entry name" value="SIGMA54_INTERACT_2"/>
    <property type="match status" value="1"/>
</dbReference>
<dbReference type="InterPro" id="IPR058031">
    <property type="entry name" value="AAA_lid_NorR"/>
</dbReference>
<dbReference type="Pfam" id="PF25601">
    <property type="entry name" value="AAA_lid_14"/>
    <property type="match status" value="1"/>
</dbReference>
<dbReference type="NCBIfam" id="TIGR00229">
    <property type="entry name" value="sensory_box"/>
    <property type="match status" value="1"/>
</dbReference>
<feature type="domain" description="PAS" evidence="7">
    <location>
        <begin position="1"/>
        <end position="39"/>
    </location>
</feature>
<dbReference type="PRINTS" id="PR01590">
    <property type="entry name" value="HTHFIS"/>
</dbReference>
<evidence type="ECO:0000256" key="5">
    <source>
        <dbReference type="ARBA" id="ARBA00023163"/>
    </source>
</evidence>
<comment type="caution">
    <text evidence="8">The sequence shown here is derived from an EMBL/GenBank/DDBJ whole genome shotgun (WGS) entry which is preliminary data.</text>
</comment>
<evidence type="ECO:0000256" key="4">
    <source>
        <dbReference type="ARBA" id="ARBA00023125"/>
    </source>
</evidence>
<dbReference type="Pfam" id="PF02954">
    <property type="entry name" value="HTH_8"/>
    <property type="match status" value="1"/>
</dbReference>